<evidence type="ECO:0000256" key="4">
    <source>
        <dbReference type="ARBA" id="ARBA00022679"/>
    </source>
</evidence>
<evidence type="ECO:0000256" key="10">
    <source>
        <dbReference type="PROSITE-ProRule" id="PRU10141"/>
    </source>
</evidence>
<feature type="compositionally biased region" description="Acidic residues" evidence="12">
    <location>
        <begin position="312"/>
        <end position="325"/>
    </location>
</feature>
<dbReference type="GO" id="GO:0005524">
    <property type="term" value="F:ATP binding"/>
    <property type="evidence" value="ECO:0007669"/>
    <property type="project" value="UniProtKB-UniRule"/>
</dbReference>
<evidence type="ECO:0000259" key="13">
    <source>
        <dbReference type="PROSITE" id="PS50011"/>
    </source>
</evidence>
<dbReference type="Ensembl" id="ENSLOCT00000017215.1">
    <property type="protein sequence ID" value="ENSLOCP00000017184.1"/>
    <property type="gene ID" value="ENSLOCG00000013939.1"/>
</dbReference>
<keyword evidence="5 10" id="KW-0547">Nucleotide-binding</keyword>
<reference evidence="15" key="1">
    <citation type="submission" date="2011-12" db="EMBL/GenBank/DDBJ databases">
        <title>The Draft Genome of Lepisosteus oculatus.</title>
        <authorList>
            <consortium name="The Broad Institute Genome Assembly &amp; Analysis Group"/>
            <consortium name="Computational R&amp;D Group"/>
            <consortium name="and Sequencing Platform"/>
            <person name="Di Palma F."/>
            <person name="Alfoldi J."/>
            <person name="Johnson J."/>
            <person name="Berlin A."/>
            <person name="Gnerre S."/>
            <person name="Jaffe D."/>
            <person name="MacCallum I."/>
            <person name="Young S."/>
            <person name="Walker B.J."/>
            <person name="Lander E.S."/>
            <person name="Lindblad-Toh K."/>
        </authorList>
    </citation>
    <scope>NUCLEOTIDE SEQUENCE [LARGE SCALE GENOMIC DNA]</scope>
</reference>
<dbReference type="PROSITE" id="PS00108">
    <property type="entry name" value="PROTEIN_KINASE_ST"/>
    <property type="match status" value="1"/>
</dbReference>
<dbReference type="InterPro" id="IPR000719">
    <property type="entry name" value="Prot_kinase_dom"/>
</dbReference>
<keyword evidence="7 10" id="KW-0067">ATP-binding</keyword>
<dbReference type="HOGENOM" id="CLU_000288_63_39_1"/>
<protein>
    <recommendedName>
        <fullName evidence="2">non-specific serine/threonine protein kinase</fullName>
        <ecNumber evidence="2">2.7.11.1</ecNumber>
    </recommendedName>
</protein>
<dbReference type="PROSITE" id="PS50011">
    <property type="entry name" value="PROTEIN_KINASE_DOM"/>
    <property type="match status" value="1"/>
</dbReference>
<keyword evidence="15" id="KW-1185">Reference proteome</keyword>
<evidence type="ECO:0000256" key="3">
    <source>
        <dbReference type="ARBA" id="ARBA00022527"/>
    </source>
</evidence>
<feature type="domain" description="Protein kinase" evidence="13">
    <location>
        <begin position="4"/>
        <end position="265"/>
    </location>
</feature>
<dbReference type="EMBL" id="AHAT01006764">
    <property type="status" value="NOT_ANNOTATED_CDS"/>
    <property type="molecule type" value="Genomic_DNA"/>
</dbReference>
<name>W5N975_LEPOC</name>
<keyword evidence="3 11" id="KW-0723">Serine/threonine-protein kinase</keyword>
<dbReference type="EMBL" id="AHAT01006763">
    <property type="status" value="NOT_ANNOTATED_CDS"/>
    <property type="molecule type" value="Genomic_DNA"/>
</dbReference>
<evidence type="ECO:0000256" key="12">
    <source>
        <dbReference type="SAM" id="MobiDB-lite"/>
    </source>
</evidence>
<dbReference type="SMART" id="SM00220">
    <property type="entry name" value="S_TKc"/>
    <property type="match status" value="1"/>
</dbReference>
<feature type="binding site" evidence="10">
    <location>
        <position position="33"/>
    </location>
    <ligand>
        <name>ATP</name>
        <dbReference type="ChEBI" id="CHEBI:30616"/>
    </ligand>
</feature>
<dbReference type="Pfam" id="PF00069">
    <property type="entry name" value="Pkinase"/>
    <property type="match status" value="1"/>
</dbReference>
<evidence type="ECO:0000256" key="7">
    <source>
        <dbReference type="ARBA" id="ARBA00022840"/>
    </source>
</evidence>
<dbReference type="FunCoup" id="W5N975">
    <property type="interactions" value="1"/>
</dbReference>
<dbReference type="InterPro" id="IPR051131">
    <property type="entry name" value="NEK_Ser/Thr_kinase_NIMA"/>
</dbReference>
<dbReference type="InterPro" id="IPR017441">
    <property type="entry name" value="Protein_kinase_ATP_BS"/>
</dbReference>
<evidence type="ECO:0000313" key="14">
    <source>
        <dbReference type="Ensembl" id="ENSLOCP00000017184.1"/>
    </source>
</evidence>
<sequence>MDMYMKVLPIGRGASAEVFLMKHTESKKLYALKRIQIDSSRKTQTKEAVLKEAEILRKLRHPHIVMCHNHFFDSHDEYIYIVMDYCDGGTLDDRIKVRQKDYYILEEEVMGWFVQVAMAVNYIHFNKILHRDIKTSNILLTKKGMVKLGDFGISKVMNDTLDMANTCVGTPCYLSPELCQDVPYSSKSDIWALGCLLFEITALKPPFVAKNLINLFYKIIKGEYSKVPEVYSENLHNLIRKMLSLLPEQRPRCQESQLSRYNLGFRHVVGLTDGNRNSPSVNYRSKTAFGSPWKDCEENCVRSAPPLLQEDHESDEEAVSQTDDEGLVASIGDKSDYSEDFEDQNSLSSIEEHIEGDTSSPALVQNEEIPEELEVPHDEVDFSEYLDDFEEEVDLTEVVSNAKTAMEVTPQNDTFQEEVENTEAGGLSAALKTLREKYIESIDQTLFEEINSHFQNGLTPSDLQPHFEHKMEADHLETCYLIFSSDQESAK</sequence>
<proteinExistence type="inferred from homology"/>
<evidence type="ECO:0000256" key="5">
    <source>
        <dbReference type="ARBA" id="ARBA00022741"/>
    </source>
</evidence>
<evidence type="ECO:0000256" key="1">
    <source>
        <dbReference type="ARBA" id="ARBA00010886"/>
    </source>
</evidence>
<accession>W5N975</accession>
<keyword evidence="6" id="KW-0418">Kinase</keyword>
<evidence type="ECO:0000313" key="15">
    <source>
        <dbReference type="Proteomes" id="UP000018468"/>
    </source>
</evidence>
<feature type="region of interest" description="Disordered" evidence="12">
    <location>
        <begin position="305"/>
        <end position="325"/>
    </location>
</feature>
<evidence type="ECO:0000256" key="6">
    <source>
        <dbReference type="ARBA" id="ARBA00022777"/>
    </source>
</evidence>
<dbReference type="GeneTree" id="ENSGT00940000165959"/>
<dbReference type="Proteomes" id="UP000018468">
    <property type="component" value="Linkage group LG7"/>
</dbReference>
<evidence type="ECO:0000256" key="8">
    <source>
        <dbReference type="ARBA" id="ARBA00047899"/>
    </source>
</evidence>
<evidence type="ECO:0000256" key="2">
    <source>
        <dbReference type="ARBA" id="ARBA00012513"/>
    </source>
</evidence>
<organism evidence="14 15">
    <name type="scientific">Lepisosteus oculatus</name>
    <name type="common">Spotted gar</name>
    <dbReference type="NCBI Taxonomy" id="7918"/>
    <lineage>
        <taxon>Eukaryota</taxon>
        <taxon>Metazoa</taxon>
        <taxon>Chordata</taxon>
        <taxon>Craniata</taxon>
        <taxon>Vertebrata</taxon>
        <taxon>Euteleostomi</taxon>
        <taxon>Actinopterygii</taxon>
        <taxon>Neopterygii</taxon>
        <taxon>Holostei</taxon>
        <taxon>Semionotiformes</taxon>
        <taxon>Lepisosteidae</taxon>
        <taxon>Lepisosteus</taxon>
    </lineage>
</organism>
<dbReference type="InterPro" id="IPR008271">
    <property type="entry name" value="Ser/Thr_kinase_AS"/>
</dbReference>
<dbReference type="SUPFAM" id="SSF56112">
    <property type="entry name" value="Protein kinase-like (PK-like)"/>
    <property type="match status" value="1"/>
</dbReference>
<comment type="similarity">
    <text evidence="1">Belongs to the protein kinase superfamily. NEK Ser/Thr protein kinase family. NIMA subfamily.</text>
</comment>
<dbReference type="GO" id="GO:0005634">
    <property type="term" value="C:nucleus"/>
    <property type="evidence" value="ECO:0000318"/>
    <property type="project" value="GO_Central"/>
</dbReference>
<dbReference type="CDD" id="cd08215">
    <property type="entry name" value="STKc_Nek"/>
    <property type="match status" value="1"/>
</dbReference>
<dbReference type="GO" id="GO:0004674">
    <property type="term" value="F:protein serine/threonine kinase activity"/>
    <property type="evidence" value="ECO:0000318"/>
    <property type="project" value="GO_Central"/>
</dbReference>
<comment type="catalytic activity">
    <reaction evidence="9">
        <text>L-seryl-[protein] + ATP = O-phospho-L-seryl-[protein] + ADP + H(+)</text>
        <dbReference type="Rhea" id="RHEA:17989"/>
        <dbReference type="Rhea" id="RHEA-COMP:9863"/>
        <dbReference type="Rhea" id="RHEA-COMP:11604"/>
        <dbReference type="ChEBI" id="CHEBI:15378"/>
        <dbReference type="ChEBI" id="CHEBI:29999"/>
        <dbReference type="ChEBI" id="CHEBI:30616"/>
        <dbReference type="ChEBI" id="CHEBI:83421"/>
        <dbReference type="ChEBI" id="CHEBI:456216"/>
        <dbReference type="EC" id="2.7.11.1"/>
    </reaction>
</comment>
<dbReference type="PROSITE" id="PS00107">
    <property type="entry name" value="PROTEIN_KINASE_ATP"/>
    <property type="match status" value="1"/>
</dbReference>
<dbReference type="AlphaFoldDB" id="W5N975"/>
<dbReference type="EC" id="2.7.11.1" evidence="2"/>
<dbReference type="STRING" id="7918.ENSLOCP00000017184"/>
<evidence type="ECO:0000256" key="11">
    <source>
        <dbReference type="RuleBase" id="RU000304"/>
    </source>
</evidence>
<evidence type="ECO:0000256" key="9">
    <source>
        <dbReference type="ARBA" id="ARBA00048679"/>
    </source>
</evidence>
<dbReference type="EMBL" id="AHAT01006765">
    <property type="status" value="NOT_ANNOTATED_CDS"/>
    <property type="molecule type" value="Genomic_DNA"/>
</dbReference>
<dbReference type="Gene3D" id="1.10.510.10">
    <property type="entry name" value="Transferase(Phosphotransferase) domain 1"/>
    <property type="match status" value="1"/>
</dbReference>
<dbReference type="PANTHER" id="PTHR44899:SF3">
    <property type="entry name" value="SERINE_THREONINE-PROTEIN KINASE NEK1"/>
    <property type="match status" value="1"/>
</dbReference>
<keyword evidence="4" id="KW-0808">Transferase</keyword>
<dbReference type="OMA" id="IDQETTC"/>
<dbReference type="InterPro" id="IPR011009">
    <property type="entry name" value="Kinase-like_dom_sf"/>
</dbReference>
<dbReference type="InParanoid" id="W5N975"/>
<comment type="catalytic activity">
    <reaction evidence="8">
        <text>L-threonyl-[protein] + ATP = O-phospho-L-threonyl-[protein] + ADP + H(+)</text>
        <dbReference type="Rhea" id="RHEA:46608"/>
        <dbReference type="Rhea" id="RHEA-COMP:11060"/>
        <dbReference type="Rhea" id="RHEA-COMP:11605"/>
        <dbReference type="ChEBI" id="CHEBI:15378"/>
        <dbReference type="ChEBI" id="CHEBI:30013"/>
        <dbReference type="ChEBI" id="CHEBI:30616"/>
        <dbReference type="ChEBI" id="CHEBI:61977"/>
        <dbReference type="ChEBI" id="CHEBI:456216"/>
        <dbReference type="EC" id="2.7.11.1"/>
    </reaction>
</comment>
<dbReference type="eggNOG" id="KOG0589">
    <property type="taxonomic scope" value="Eukaryota"/>
</dbReference>
<reference evidence="14" key="3">
    <citation type="submission" date="2025-09" db="UniProtKB">
        <authorList>
            <consortium name="Ensembl"/>
        </authorList>
    </citation>
    <scope>IDENTIFICATION</scope>
</reference>
<dbReference type="Bgee" id="ENSLOCG00000013939">
    <property type="expression patterns" value="Expressed in ovary"/>
</dbReference>
<dbReference type="PANTHER" id="PTHR44899">
    <property type="entry name" value="CAMK FAMILY PROTEIN KINASE"/>
    <property type="match status" value="1"/>
</dbReference>
<reference evidence="14" key="2">
    <citation type="submission" date="2025-08" db="UniProtKB">
        <authorList>
            <consortium name="Ensembl"/>
        </authorList>
    </citation>
    <scope>IDENTIFICATION</scope>
</reference>